<dbReference type="CDD" id="cd01851">
    <property type="entry name" value="GBP"/>
    <property type="match status" value="1"/>
</dbReference>
<dbReference type="SUPFAM" id="SSF48340">
    <property type="entry name" value="Interferon-induced guanylate-binding protein 1 (GBP1), C-terminal domain"/>
    <property type="match status" value="1"/>
</dbReference>
<evidence type="ECO:0000313" key="10">
    <source>
        <dbReference type="Proteomes" id="UP001501920"/>
    </source>
</evidence>
<keyword evidence="3" id="KW-0378">Hydrolase</keyword>
<feature type="coiled-coil region" evidence="7">
    <location>
        <begin position="476"/>
        <end position="542"/>
    </location>
</feature>
<keyword evidence="10" id="KW-1185">Reference proteome</keyword>
<dbReference type="PANTHER" id="PTHR10751">
    <property type="entry name" value="GUANYLATE BINDING PROTEIN"/>
    <property type="match status" value="1"/>
</dbReference>
<reference evidence="9 10" key="1">
    <citation type="submission" date="2020-10" db="EMBL/GenBank/DDBJ databases">
        <title>Pygocentrus nattereri (red-bellied piranha) genome, fPygNat1, primary haplotype.</title>
        <authorList>
            <person name="Myers G."/>
            <person name="Meyer A."/>
            <person name="Karagic N."/>
            <person name="Pippel M."/>
            <person name="Winkler S."/>
            <person name="Tracey A."/>
            <person name="Wood J."/>
            <person name="Formenti G."/>
            <person name="Howe K."/>
            <person name="Fedrigo O."/>
            <person name="Jarvis E.D."/>
        </authorList>
    </citation>
    <scope>NUCLEOTIDE SEQUENCE [LARGE SCALE GENOMIC DNA]</scope>
</reference>
<dbReference type="Ensembl" id="ENSPNAT00000006312.2">
    <property type="protein sequence ID" value="ENSPNAP00000025956.2"/>
    <property type="gene ID" value="ENSPNAG00000011250.2"/>
</dbReference>
<dbReference type="Pfam" id="PF02263">
    <property type="entry name" value="GBP"/>
    <property type="match status" value="1"/>
</dbReference>
<dbReference type="SUPFAM" id="SSF52540">
    <property type="entry name" value="P-loop containing nucleoside triphosphate hydrolases"/>
    <property type="match status" value="1"/>
</dbReference>
<dbReference type="GO" id="GO:0045087">
    <property type="term" value="P:innate immune response"/>
    <property type="evidence" value="ECO:0007669"/>
    <property type="project" value="UniProtKB-KW"/>
</dbReference>
<keyword evidence="4" id="KW-0391">Immunity</keyword>
<evidence type="ECO:0000256" key="1">
    <source>
        <dbReference type="ARBA" id="ARBA00022588"/>
    </source>
</evidence>
<feature type="domain" description="GB1/RHD3-type G" evidence="8">
    <location>
        <begin position="39"/>
        <end position="279"/>
    </location>
</feature>
<name>A0A3B4DS81_PYGNA</name>
<keyword evidence="1" id="KW-0399">Innate immunity</keyword>
<dbReference type="InterPro" id="IPR027417">
    <property type="entry name" value="P-loop_NTPase"/>
</dbReference>
<evidence type="ECO:0000256" key="6">
    <source>
        <dbReference type="PROSITE-ProRule" id="PRU01052"/>
    </source>
</evidence>
<keyword evidence="5" id="KW-0342">GTP-binding</keyword>
<dbReference type="RefSeq" id="XP_037391525.1">
    <property type="nucleotide sequence ID" value="XM_037535628.1"/>
</dbReference>
<dbReference type="Gene3D" id="3.40.50.300">
    <property type="entry name" value="P-loop containing nucleotide triphosphate hydrolases"/>
    <property type="match status" value="1"/>
</dbReference>
<protein>
    <recommendedName>
        <fullName evidence="8">GB1/RHD3-type G domain-containing protein</fullName>
    </recommendedName>
</protein>
<dbReference type="FunFam" id="3.40.50.300:FF:000422">
    <property type="entry name" value="Guanylate-binding protein 1"/>
    <property type="match status" value="1"/>
</dbReference>
<dbReference type="InterPro" id="IPR003191">
    <property type="entry name" value="Guanylate-bd/ATL_C"/>
</dbReference>
<dbReference type="InterPro" id="IPR030386">
    <property type="entry name" value="G_GB1_RHD3_dom"/>
</dbReference>
<dbReference type="InterPro" id="IPR015894">
    <property type="entry name" value="Guanylate-bd_N"/>
</dbReference>
<evidence type="ECO:0000256" key="3">
    <source>
        <dbReference type="ARBA" id="ARBA00022801"/>
    </source>
</evidence>
<dbReference type="GO" id="GO:0003924">
    <property type="term" value="F:GTPase activity"/>
    <property type="evidence" value="ECO:0007669"/>
    <property type="project" value="InterPro"/>
</dbReference>
<accession>A0A3B4DS81</accession>
<dbReference type="Proteomes" id="UP001501920">
    <property type="component" value="Chromosome 28"/>
</dbReference>
<evidence type="ECO:0000256" key="2">
    <source>
        <dbReference type="ARBA" id="ARBA00022741"/>
    </source>
</evidence>
<dbReference type="AlphaFoldDB" id="A0A3B4DS81"/>
<evidence type="ECO:0000256" key="5">
    <source>
        <dbReference type="ARBA" id="ARBA00023134"/>
    </source>
</evidence>
<proteinExistence type="inferred from homology"/>
<reference evidence="9" key="2">
    <citation type="submission" date="2025-08" db="UniProtKB">
        <authorList>
            <consortium name="Ensembl"/>
        </authorList>
    </citation>
    <scope>IDENTIFICATION</scope>
</reference>
<organism evidence="9 10">
    <name type="scientific">Pygocentrus nattereri</name>
    <name type="common">Red-bellied piranha</name>
    <dbReference type="NCBI Taxonomy" id="42514"/>
    <lineage>
        <taxon>Eukaryota</taxon>
        <taxon>Metazoa</taxon>
        <taxon>Chordata</taxon>
        <taxon>Craniata</taxon>
        <taxon>Vertebrata</taxon>
        <taxon>Euteleostomi</taxon>
        <taxon>Actinopterygii</taxon>
        <taxon>Neopterygii</taxon>
        <taxon>Teleostei</taxon>
        <taxon>Ostariophysi</taxon>
        <taxon>Characiformes</taxon>
        <taxon>Characoidei</taxon>
        <taxon>Pygocentrus</taxon>
    </lineage>
</organism>
<dbReference type="Pfam" id="PF02841">
    <property type="entry name" value="GBP_C"/>
    <property type="match status" value="1"/>
</dbReference>
<dbReference type="GeneTree" id="ENSGT00940000162297"/>
<dbReference type="Gene3D" id="1.20.1000.10">
    <property type="entry name" value="Guanylate-binding protein, C-terminal domain"/>
    <property type="match status" value="1"/>
</dbReference>
<keyword evidence="2" id="KW-0547">Nucleotide-binding</keyword>
<evidence type="ECO:0000256" key="4">
    <source>
        <dbReference type="ARBA" id="ARBA00022859"/>
    </source>
</evidence>
<dbReference type="GO" id="GO:0005525">
    <property type="term" value="F:GTP binding"/>
    <property type="evidence" value="ECO:0007669"/>
    <property type="project" value="UniProtKB-KW"/>
</dbReference>
<evidence type="ECO:0000259" key="8">
    <source>
        <dbReference type="PROSITE" id="PS51715"/>
    </source>
</evidence>
<dbReference type="PROSITE" id="PS51715">
    <property type="entry name" value="G_GB1_RHD3"/>
    <property type="match status" value="1"/>
</dbReference>
<evidence type="ECO:0000313" key="9">
    <source>
        <dbReference type="Ensembl" id="ENSPNAP00000025956.2"/>
    </source>
</evidence>
<keyword evidence="7" id="KW-0175">Coiled coil</keyword>
<reference evidence="9" key="3">
    <citation type="submission" date="2025-09" db="UniProtKB">
        <authorList>
            <consortium name="Ensembl"/>
        </authorList>
    </citation>
    <scope>IDENTIFICATION</scope>
</reference>
<dbReference type="InterPro" id="IPR037684">
    <property type="entry name" value="GBP_C"/>
</dbReference>
<dbReference type="CDD" id="cd16269">
    <property type="entry name" value="GBP_C"/>
    <property type="match status" value="1"/>
</dbReference>
<comment type="similarity">
    <text evidence="6">Belongs to the TRAFAC class dynamin-like GTPase superfamily. GB1/RHD3 GTPase family.</text>
</comment>
<dbReference type="InterPro" id="IPR036543">
    <property type="entry name" value="Guanylate-bd_C_sf"/>
</dbReference>
<dbReference type="GeneID" id="108413082"/>
<evidence type="ECO:0000256" key="7">
    <source>
        <dbReference type="SAM" id="Coils"/>
    </source>
</evidence>
<sequence length="585" mass="66910">MSCSKSKIDMPHPVCLITNTEDGGLLICQEGIDILDQIIQPVVVVAVVGPYRTGKSYLMNRLAGKRKGFALGSTIESKTKGIWMWCVPHPHIEDHTLVLLDTEGLGDVDKGDEKHDVWIFCLAVLLSTTLVYNSLGTIDNTALEKLQYVTKLTEHIEVKSRTEDGESMELMRVFPSFVWTVRDFTLDLELDGKEITADEYLENALMLKKGDTVTPNVVNYNKTRRSLLDLFAVRKCFVFDRPGNAKTMKQIEKLADDDLDESFVEQSMAFCTYIYTNSKSKTMRGGRSVTGRMLATLAQTYVKAISSGQVPSLDNAVESLAQIHNSRAVQEAVEFYRCEMTKRVHFPTETQQELSDIHAGVEKEAISIFIKGSFNDQNQEYQKDLVKCLSKEYEELVKQNMEESRKVCRSIITRVFGSLEEEVKKGIYMRSGGYIEYCSALERAVQQYRSEKGHGLMVEQVLTNYLAENNNVGENILAADRSLSEAEREIEEERREKEALEQKNRQLEEQKAIQEKLFLDEKNSLRENIRQLTVKKEEEERRSREEIMRLQQAIHQGRRSPWNSFTSFLVNDVIHPATSWISKIF</sequence>